<dbReference type="HAMAP" id="MF_01334">
    <property type="entry name" value="Ribosomal_bL25_CTC"/>
    <property type="match status" value="1"/>
</dbReference>
<dbReference type="Pfam" id="PF14693">
    <property type="entry name" value="Ribosomal_TL5_C"/>
    <property type="match status" value="1"/>
</dbReference>
<dbReference type="InterPro" id="IPR037121">
    <property type="entry name" value="Ribosomal_bL25_C"/>
</dbReference>
<evidence type="ECO:0000256" key="5">
    <source>
        <dbReference type="HAMAP-Rule" id="MF_01334"/>
    </source>
</evidence>
<gene>
    <name evidence="5" type="primary">rplY</name>
    <name evidence="5" type="synonym">ctc</name>
    <name evidence="9" type="ORF">A3B25_02280</name>
</gene>
<dbReference type="Gene3D" id="2.40.240.10">
    <property type="entry name" value="Ribosomal Protein L25, Chain P"/>
    <property type="match status" value="1"/>
</dbReference>
<evidence type="ECO:0000256" key="3">
    <source>
        <dbReference type="ARBA" id="ARBA00022980"/>
    </source>
</evidence>
<dbReference type="STRING" id="1802126.A3B25_02280"/>
<dbReference type="GO" id="GO:0003735">
    <property type="term" value="F:structural constituent of ribosome"/>
    <property type="evidence" value="ECO:0007669"/>
    <property type="project" value="InterPro"/>
</dbReference>
<dbReference type="InterPro" id="IPR020930">
    <property type="entry name" value="Ribosomal_uL5_bac-type"/>
</dbReference>
<dbReference type="CDD" id="cd00495">
    <property type="entry name" value="Ribosomal_L25_TL5_CTC"/>
    <property type="match status" value="1"/>
</dbReference>
<dbReference type="SUPFAM" id="SSF50715">
    <property type="entry name" value="Ribosomal protein L25-like"/>
    <property type="match status" value="1"/>
</dbReference>
<evidence type="ECO:0000256" key="4">
    <source>
        <dbReference type="ARBA" id="ARBA00023274"/>
    </source>
</evidence>
<comment type="function">
    <text evidence="5">This is one of the proteins that binds to the 5S RNA in the ribosome where it forms part of the central protuberance.</text>
</comment>
<dbReference type="Pfam" id="PF01386">
    <property type="entry name" value="Ribosomal_L25p"/>
    <property type="match status" value="1"/>
</dbReference>
<evidence type="ECO:0000313" key="10">
    <source>
        <dbReference type="Proteomes" id="UP000179106"/>
    </source>
</evidence>
<comment type="subunit">
    <text evidence="5">Part of the 50S ribosomal subunit; part of the 5S rRNA/L5/L18/L25 subcomplex. Contacts the 5S rRNA. Binds to the 5S rRNA independently of L5 and L18.</text>
</comment>
<accession>A0A1G2GTG5</accession>
<sequence length="234" mass="25786">MELAVTTRGKFGKAVAQTRRAGLIPAEVYGKGLENLHISVSAKDFKKMFKNAGKNTLITLAAGGERYSTLVHDVQKDYLTDEIVHVDFYRVRMDEKIKAKVPLEFTGESLGVKEKGGILNISMHEIEIESLPADLPHRLTVHLSSLVDINKSVYVKDILIPKGVKVLVDLDTAVATVKAPVEEKVEEAPVDVSTVKVESEEKKAERDAEKTQKGEKPAEAEKQAKPTKSEKPTK</sequence>
<reference evidence="9 10" key="1">
    <citation type="journal article" date="2016" name="Nat. Commun.">
        <title>Thousands of microbial genomes shed light on interconnected biogeochemical processes in an aquifer system.</title>
        <authorList>
            <person name="Anantharaman K."/>
            <person name="Brown C.T."/>
            <person name="Hug L.A."/>
            <person name="Sharon I."/>
            <person name="Castelle C.J."/>
            <person name="Probst A.J."/>
            <person name="Thomas B.C."/>
            <person name="Singh A."/>
            <person name="Wilkins M.J."/>
            <person name="Karaoz U."/>
            <person name="Brodie E.L."/>
            <person name="Williams K.H."/>
            <person name="Hubbard S.S."/>
            <person name="Banfield J.F."/>
        </authorList>
    </citation>
    <scope>NUCLEOTIDE SEQUENCE [LARGE SCALE GENOMIC DNA]</scope>
</reference>
<feature type="domain" description="Large ribosomal subunit protein bL25 L25" evidence="7">
    <location>
        <begin position="3"/>
        <end position="88"/>
    </location>
</feature>
<evidence type="ECO:0000313" key="9">
    <source>
        <dbReference type="EMBL" id="OGZ53492.1"/>
    </source>
</evidence>
<dbReference type="PANTHER" id="PTHR33284">
    <property type="entry name" value="RIBOSOMAL PROTEIN L25/GLN-TRNA SYNTHETASE, ANTI-CODON-BINDING DOMAIN-CONTAINING PROTEIN"/>
    <property type="match status" value="1"/>
</dbReference>
<organism evidence="9 10">
    <name type="scientific">Candidatus Ryanbacteria bacterium RIFCSPLOWO2_01_FULL_48_26</name>
    <dbReference type="NCBI Taxonomy" id="1802126"/>
    <lineage>
        <taxon>Bacteria</taxon>
        <taxon>Candidatus Ryaniibacteriota</taxon>
    </lineage>
</organism>
<protein>
    <recommendedName>
        <fullName evidence="5">Large ribosomal subunit protein bL25</fullName>
    </recommendedName>
    <alternativeName>
        <fullName evidence="5">General stress protein CTC</fullName>
    </alternativeName>
</protein>
<proteinExistence type="inferred from homology"/>
<dbReference type="Proteomes" id="UP000179106">
    <property type="component" value="Unassembled WGS sequence"/>
</dbReference>
<evidence type="ECO:0000256" key="6">
    <source>
        <dbReference type="SAM" id="MobiDB-lite"/>
    </source>
</evidence>
<comment type="similarity">
    <text evidence="5">Belongs to the bacterial ribosomal protein bL25 family. CTC subfamily.</text>
</comment>
<keyword evidence="4 5" id="KW-0687">Ribonucleoprotein</keyword>
<dbReference type="NCBIfam" id="TIGR00731">
    <property type="entry name" value="bL25_bact_ctc"/>
    <property type="match status" value="1"/>
</dbReference>
<dbReference type="PANTHER" id="PTHR33284:SF1">
    <property type="entry name" value="RIBOSOMAL PROTEIN L25_GLN-TRNA SYNTHETASE, ANTI-CODON-BINDING DOMAIN-CONTAINING PROTEIN"/>
    <property type="match status" value="1"/>
</dbReference>
<comment type="caution">
    <text evidence="9">The sequence shown here is derived from an EMBL/GenBank/DDBJ whole genome shotgun (WGS) entry which is preliminary data.</text>
</comment>
<dbReference type="EMBL" id="MHNW01000016">
    <property type="protein sequence ID" value="OGZ53492.1"/>
    <property type="molecule type" value="Genomic_DNA"/>
</dbReference>
<evidence type="ECO:0000259" key="7">
    <source>
        <dbReference type="Pfam" id="PF01386"/>
    </source>
</evidence>
<dbReference type="InterPro" id="IPR020057">
    <property type="entry name" value="Ribosomal_bL25_b-dom"/>
</dbReference>
<evidence type="ECO:0000259" key="8">
    <source>
        <dbReference type="Pfam" id="PF14693"/>
    </source>
</evidence>
<feature type="domain" description="Large ribosomal subunit protein bL25 beta" evidence="8">
    <location>
        <begin position="96"/>
        <end position="180"/>
    </location>
</feature>
<evidence type="ECO:0000256" key="2">
    <source>
        <dbReference type="ARBA" id="ARBA00022884"/>
    </source>
</evidence>
<keyword evidence="3 5" id="KW-0689">Ribosomal protein</keyword>
<keyword evidence="1 5" id="KW-0699">rRNA-binding</keyword>
<dbReference type="GO" id="GO:0008097">
    <property type="term" value="F:5S rRNA binding"/>
    <property type="evidence" value="ECO:0007669"/>
    <property type="project" value="InterPro"/>
</dbReference>
<dbReference type="GO" id="GO:0022625">
    <property type="term" value="C:cytosolic large ribosomal subunit"/>
    <property type="evidence" value="ECO:0007669"/>
    <property type="project" value="TreeGrafter"/>
</dbReference>
<keyword evidence="2 5" id="KW-0694">RNA-binding</keyword>
<dbReference type="InterPro" id="IPR001021">
    <property type="entry name" value="Ribosomal_bL25_long"/>
</dbReference>
<dbReference type="InterPro" id="IPR029751">
    <property type="entry name" value="Ribosomal_L25_dom"/>
</dbReference>
<dbReference type="Gene3D" id="2.170.120.20">
    <property type="entry name" value="Ribosomal protein L25, beta domain"/>
    <property type="match status" value="1"/>
</dbReference>
<dbReference type="GO" id="GO:0006412">
    <property type="term" value="P:translation"/>
    <property type="evidence" value="ECO:0007669"/>
    <property type="project" value="UniProtKB-UniRule"/>
</dbReference>
<evidence type="ECO:0000256" key="1">
    <source>
        <dbReference type="ARBA" id="ARBA00022730"/>
    </source>
</evidence>
<feature type="region of interest" description="Disordered" evidence="6">
    <location>
        <begin position="185"/>
        <end position="234"/>
    </location>
</feature>
<dbReference type="InterPro" id="IPR011035">
    <property type="entry name" value="Ribosomal_bL25/Gln-tRNA_synth"/>
</dbReference>
<dbReference type="InterPro" id="IPR020056">
    <property type="entry name" value="Rbsml_bL25/Gln-tRNA_synth_N"/>
</dbReference>
<dbReference type="AlphaFoldDB" id="A0A1G2GTG5"/>
<feature type="compositionally biased region" description="Basic and acidic residues" evidence="6">
    <location>
        <begin position="197"/>
        <end position="234"/>
    </location>
</feature>
<name>A0A1G2GTG5_9BACT</name>